<feature type="compositionally biased region" description="Low complexity" evidence="1">
    <location>
        <begin position="117"/>
        <end position="126"/>
    </location>
</feature>
<feature type="region of interest" description="Disordered" evidence="1">
    <location>
        <begin position="521"/>
        <end position="578"/>
    </location>
</feature>
<feature type="compositionally biased region" description="Acidic residues" evidence="1">
    <location>
        <begin position="155"/>
        <end position="166"/>
    </location>
</feature>
<dbReference type="OrthoDB" id="1304274at2759"/>
<feature type="compositionally biased region" description="Basic and acidic residues" evidence="1">
    <location>
        <begin position="548"/>
        <end position="566"/>
    </location>
</feature>
<feature type="compositionally biased region" description="Basic and acidic residues" evidence="1">
    <location>
        <begin position="604"/>
        <end position="648"/>
    </location>
</feature>
<reference evidence="3" key="2">
    <citation type="submission" date="2025-08" db="UniProtKB">
        <authorList>
            <consortium name="RefSeq"/>
        </authorList>
    </citation>
    <scope>IDENTIFICATION</scope>
    <source>
        <tissue evidence="3">Young leaves</tissue>
    </source>
</reference>
<accession>A0A8B8JBH8</accession>
<dbReference type="RefSeq" id="XP_026665426.2">
    <property type="nucleotide sequence ID" value="XM_026809625.2"/>
</dbReference>
<feature type="compositionally biased region" description="Basic and acidic residues" evidence="1">
    <location>
        <begin position="227"/>
        <end position="238"/>
    </location>
</feature>
<organism evidence="2 3">
    <name type="scientific">Phoenix dactylifera</name>
    <name type="common">Date palm</name>
    <dbReference type="NCBI Taxonomy" id="42345"/>
    <lineage>
        <taxon>Eukaryota</taxon>
        <taxon>Viridiplantae</taxon>
        <taxon>Streptophyta</taxon>
        <taxon>Embryophyta</taxon>
        <taxon>Tracheophyta</taxon>
        <taxon>Spermatophyta</taxon>
        <taxon>Magnoliopsida</taxon>
        <taxon>Liliopsida</taxon>
        <taxon>Arecaceae</taxon>
        <taxon>Coryphoideae</taxon>
        <taxon>Phoeniceae</taxon>
        <taxon>Phoenix</taxon>
    </lineage>
</organism>
<evidence type="ECO:0000313" key="3">
    <source>
        <dbReference type="RefSeq" id="XP_026665426.2"/>
    </source>
</evidence>
<feature type="compositionally biased region" description="Basic and acidic residues" evidence="1">
    <location>
        <begin position="275"/>
        <end position="299"/>
    </location>
</feature>
<dbReference type="Proteomes" id="UP000228380">
    <property type="component" value="Chromosome 1"/>
</dbReference>
<feature type="compositionally biased region" description="Basic and acidic residues" evidence="1">
    <location>
        <begin position="438"/>
        <end position="447"/>
    </location>
</feature>
<feature type="compositionally biased region" description="Basic and acidic residues" evidence="1">
    <location>
        <begin position="334"/>
        <end position="355"/>
    </location>
</feature>
<feature type="compositionally biased region" description="Basic and acidic residues" evidence="1">
    <location>
        <begin position="28"/>
        <end position="37"/>
    </location>
</feature>
<feature type="region of interest" description="Disordered" evidence="1">
    <location>
        <begin position="270"/>
        <end position="299"/>
    </location>
</feature>
<feature type="compositionally biased region" description="Basic and acidic residues" evidence="1">
    <location>
        <begin position="665"/>
        <end position="708"/>
    </location>
</feature>
<feature type="region of interest" description="Disordered" evidence="1">
    <location>
        <begin position="28"/>
        <end position="238"/>
    </location>
</feature>
<feature type="compositionally biased region" description="Basic and acidic residues" evidence="1">
    <location>
        <begin position="521"/>
        <end position="533"/>
    </location>
</feature>
<evidence type="ECO:0000313" key="2">
    <source>
        <dbReference type="Proteomes" id="UP000228380"/>
    </source>
</evidence>
<feature type="compositionally biased region" description="Basic and acidic residues" evidence="1">
    <location>
        <begin position="71"/>
        <end position="85"/>
    </location>
</feature>
<reference evidence="2" key="1">
    <citation type="journal article" date="2019" name="Nat. Commun.">
        <title>Genome-wide association mapping of date palm fruit traits.</title>
        <authorList>
            <person name="Hazzouri K.M."/>
            <person name="Gros-Balthazard M."/>
            <person name="Flowers J.M."/>
            <person name="Copetti D."/>
            <person name="Lemansour A."/>
            <person name="Lebrun M."/>
            <person name="Masmoudi K."/>
            <person name="Ferrand S."/>
            <person name="Dhar M.I."/>
            <person name="Fresquez Z.A."/>
            <person name="Rosas U."/>
            <person name="Zhang J."/>
            <person name="Talag J."/>
            <person name="Lee S."/>
            <person name="Kudrna D."/>
            <person name="Powell R.F."/>
            <person name="Leitch I.J."/>
            <person name="Krueger R.R."/>
            <person name="Wing R.A."/>
            <person name="Amiri K.M.A."/>
            <person name="Purugganan M.D."/>
        </authorList>
    </citation>
    <scope>NUCLEOTIDE SEQUENCE [LARGE SCALE GENOMIC DNA]</scope>
    <source>
        <strain evidence="2">cv. Khalas</strain>
    </source>
</reference>
<feature type="region of interest" description="Disordered" evidence="1">
    <location>
        <begin position="591"/>
        <end position="720"/>
    </location>
</feature>
<feature type="compositionally biased region" description="Basic and acidic residues" evidence="1">
    <location>
        <begin position="388"/>
        <end position="400"/>
    </location>
</feature>
<sequence length="753" mass="81135">MPNPHMPFGPPTPIHRITPWKRLIVEKEEVNNTKDTDGENVSQPKKVEGKDEEANFQVEDSTNTETALIESEEKPEGKIDSAVEVKEEEDNDKASGSDDLVGHGVEGVDNVKKEAETSATSEPAAECTQEELENQPDVSNTLVPPSEVVEKPKEDFEESSVEEPESEASKKPAVSETVTEKAKGEVTEPSTVPSSISEEENKKKEPPIVSTAKAPASDGIESLGTEEGAKNSQDENKNFEETVAFENLSAVVTDVAKLQEAGKGAVALEATDAPQKTDAELNASRDVEESAKEEMGSGRVEEVVKEVAVDAGKPNPPAAIELVDAADESSVIKITEDSMKPEAKVEEQKQEKITEAEEPNVSEKSNIDAASEVAAVAYDGEKVSGSTEKVEEEKNDRLESNEPTLVGTSKDLKAATEIYEVSSEERKVSEGVDMVEDKDEHLKGKEEITRDLDAASIVAEAPSQAEKAFKGAAVFEETKVEGLKDEKLSGLETSKDFDAASEVAEFSSQEKVSGILEIVAEKKEESLESDKTTTIDTSESSDAAAVSSKDEKSSIAAEMVDKKDNTLEGDEPTLVETSKEFDVVGDISGVSLAEEKTSGGTEMVQEKDEKEKSPKGAETINEKKNEALEGARKTLGETFKEHDMEEKNVISASAAEPVDDSEEIEKDKELAKDIAETGKPDDGNIVEPSKDGDVTKQDKEAPKQDVRKASRHHSSSILSKMKHLIVKAKKVILGKSPSSKTMSAGTNDDIEVK</sequence>
<evidence type="ECO:0000256" key="1">
    <source>
        <dbReference type="SAM" id="MobiDB-lite"/>
    </source>
</evidence>
<dbReference type="PANTHER" id="PTHR37729:SF1">
    <property type="entry name" value="NEUROFILAMENT PROTEIN-LIKE PROTEIN"/>
    <property type="match status" value="1"/>
</dbReference>
<feature type="region of interest" description="Disordered" evidence="1">
    <location>
        <begin position="733"/>
        <end position="753"/>
    </location>
</feature>
<keyword evidence="2" id="KW-1185">Reference proteome</keyword>
<dbReference type="PANTHER" id="PTHR37729">
    <property type="entry name" value="NEUROFILAMENT PROTEIN-LIKE PROTEIN"/>
    <property type="match status" value="1"/>
</dbReference>
<feature type="compositionally biased region" description="Polar residues" evidence="1">
    <location>
        <begin position="736"/>
        <end position="746"/>
    </location>
</feature>
<name>A0A8B8JBH8_PHODC</name>
<dbReference type="GeneID" id="103720130"/>
<feature type="compositionally biased region" description="Basic residues" evidence="1">
    <location>
        <begin position="709"/>
        <end position="720"/>
    </location>
</feature>
<proteinExistence type="predicted"/>
<gene>
    <name evidence="3" type="primary">LOC103720130</name>
</gene>
<feature type="region of interest" description="Disordered" evidence="1">
    <location>
        <begin position="333"/>
        <end position="447"/>
    </location>
</feature>
<protein>
    <submittedName>
        <fullName evidence="3">A-kinase anchor protein 12-like isoform X1</fullName>
    </submittedName>
</protein>
<dbReference type="AlphaFoldDB" id="A0A8B8JBH8"/>